<dbReference type="EMBL" id="CP107128">
    <property type="protein sequence ID" value="WLM95105.1"/>
    <property type="molecule type" value="Genomic_DNA"/>
</dbReference>
<dbReference type="GO" id="GO:0004062">
    <property type="term" value="F:aryl sulfotransferase activity"/>
    <property type="evidence" value="ECO:0007669"/>
    <property type="project" value="InterPro"/>
</dbReference>
<dbReference type="InterPro" id="IPR028610">
    <property type="entry name" value="AssT_Enterobac"/>
</dbReference>
<dbReference type="GO" id="GO:0042597">
    <property type="term" value="C:periplasmic space"/>
    <property type="evidence" value="ECO:0007669"/>
    <property type="project" value="UniProtKB-SubCell"/>
</dbReference>
<feature type="chain" id="PRO_5015204402" description="Arylsulfate sulfotransferase AssT" evidence="1">
    <location>
        <begin position="28"/>
        <end position="598"/>
    </location>
</feature>
<dbReference type="Proteomes" id="UP001180189">
    <property type="component" value="Chromosome"/>
</dbReference>
<reference evidence="4" key="2">
    <citation type="submission" date="2019-12" db="EMBL/GenBank/DDBJ databases">
        <authorList>
            <consortium name="NCBI Pathogen Detection Project"/>
        </authorList>
    </citation>
    <scope>NUCLEOTIDE SEQUENCE</scope>
    <source>
        <strain evidence="4">EC00763</strain>
    </source>
</reference>
<dbReference type="FunFam" id="2.60.40.3100:FF:000001">
    <property type="entry name" value="Arylsulfate sulfotransferase AssT"/>
    <property type="match status" value="1"/>
</dbReference>
<dbReference type="InterPro" id="IPR035391">
    <property type="entry name" value="Arylsulfotran_N"/>
</dbReference>
<reference evidence="3" key="4">
    <citation type="submission" date="2024-02" db="EMBL/GenBank/DDBJ databases">
        <authorList>
            <consortium name="Clinical and Environmental Microbiology Branch: Whole genome sequencing antimicrobial resistance pathogens in the healthcare setting"/>
        </authorList>
    </citation>
    <scope>NUCLEOTIDE SEQUENCE</scope>
    <source>
        <strain evidence="3">1924188</strain>
    </source>
</reference>
<feature type="binding site" evidence="1">
    <location>
        <position position="463"/>
    </location>
    <ligand>
        <name>a phenol</name>
        <dbReference type="ChEBI" id="CHEBI:33853"/>
    </ligand>
</feature>
<dbReference type="InterPro" id="IPR053143">
    <property type="entry name" value="Arylsulfate_ST"/>
</dbReference>
<feature type="signal peptide" evidence="1">
    <location>
        <begin position="1"/>
        <end position="27"/>
    </location>
</feature>
<dbReference type="InterPro" id="IPR010262">
    <property type="entry name" value="Arylsulfotransferase_bact"/>
</dbReference>
<evidence type="ECO:0000313" key="4">
    <source>
        <dbReference type="EMBL" id="HAH4524461.1"/>
    </source>
</evidence>
<evidence type="ECO:0000313" key="5">
    <source>
        <dbReference type="EMBL" id="WLM95105.1"/>
    </source>
</evidence>
<feature type="binding site" evidence="1">
    <location>
        <position position="383"/>
    </location>
    <ligand>
        <name>a phenol</name>
        <dbReference type="ChEBI" id="CHEBI:33853"/>
    </ligand>
</feature>
<keyword evidence="1" id="KW-0574">Periplasm</keyword>
<dbReference type="Pfam" id="PF05935">
    <property type="entry name" value="Arylsulfotrans"/>
    <property type="match status" value="1"/>
</dbReference>
<dbReference type="Gene3D" id="2.60.40.3100">
    <property type="entry name" value="Arylsulphate sulphotransferase monomer, N-terminal domain"/>
    <property type="match status" value="1"/>
</dbReference>
<dbReference type="HAMAP" id="MF_00933">
    <property type="entry name" value="Arylsulfotrans_AssT"/>
    <property type="match status" value="1"/>
</dbReference>
<dbReference type="PANTHER" id="PTHR35340">
    <property type="entry name" value="PQQ ENZYME REPEAT PROTEIN-RELATED"/>
    <property type="match status" value="1"/>
</dbReference>
<protein>
    <recommendedName>
        <fullName evidence="1">Arylsulfate sulfotransferase AssT</fullName>
        <ecNumber evidence="1">2.8.2.22</ecNumber>
    </recommendedName>
    <alternativeName>
        <fullName evidence="1">Aryl sulfotransferase AssT</fullName>
    </alternativeName>
</protein>
<feature type="domain" description="Arylsulfotransferase N-terminal" evidence="2">
    <location>
        <begin position="42"/>
        <end position="127"/>
    </location>
</feature>
<dbReference type="AlphaFoldDB" id="A0A066T1N9"/>
<dbReference type="Pfam" id="PF17425">
    <property type="entry name" value="Arylsulfotran_N"/>
    <property type="match status" value="1"/>
</dbReference>
<dbReference type="GO" id="GO:0047686">
    <property type="term" value="F:arylsulfate sulfotransferase activity"/>
    <property type="evidence" value="ECO:0007669"/>
    <property type="project" value="UniProtKB-UniRule"/>
</dbReference>
<dbReference type="EMBL" id="DABBJX010000009">
    <property type="protein sequence ID" value="HAH4524461.1"/>
    <property type="molecule type" value="Genomic_DNA"/>
</dbReference>
<proteinExistence type="inferred from homology"/>
<gene>
    <name evidence="1" type="primary">assT</name>
    <name evidence="4" type="ORF">GRC73_10625</name>
    <name evidence="5" type="ORF">OGM49_21020</name>
    <name evidence="3" type="ORF">R8O40_002882</name>
</gene>
<evidence type="ECO:0000259" key="2">
    <source>
        <dbReference type="Pfam" id="PF17425"/>
    </source>
</evidence>
<dbReference type="PANTHER" id="PTHR35340:SF10">
    <property type="entry name" value="CYTOPLASMIC PROTEIN"/>
    <property type="match status" value="1"/>
</dbReference>
<keyword evidence="1" id="KW-0732">Signal</keyword>
<dbReference type="InterPro" id="IPR038477">
    <property type="entry name" value="ASST_N_sf"/>
</dbReference>
<comment type="similarity">
    <text evidence="1">Belongs to the aryl sulfotransferase family.</text>
</comment>
<dbReference type="EMBL" id="ABONVU020000010">
    <property type="protein sequence ID" value="EMJ5254638.1"/>
    <property type="molecule type" value="Genomic_DNA"/>
</dbReference>
<evidence type="ECO:0000256" key="1">
    <source>
        <dbReference type="HAMAP-Rule" id="MF_00933"/>
    </source>
</evidence>
<comment type="catalytic activity">
    <reaction evidence="1">
        <text>an aryl sulfate + a phenol = an aryl sulfate + a phenol</text>
        <dbReference type="Rhea" id="RHEA:51072"/>
        <dbReference type="ChEBI" id="CHEBI:33853"/>
        <dbReference type="ChEBI" id="CHEBI:140317"/>
        <dbReference type="EC" id="2.8.2.22"/>
    </reaction>
</comment>
<reference evidence="4" key="1">
    <citation type="journal article" date="2018" name="Genome Biol.">
        <title>SKESA: strategic k-mer extension for scrupulous assemblies.</title>
        <authorList>
            <person name="Souvorov A."/>
            <person name="Agarwala R."/>
            <person name="Lipman D.J."/>
        </authorList>
    </citation>
    <scope>NUCLEOTIDE SEQUENCE [LARGE SCALE GENOMIC DNA]</scope>
    <source>
        <strain evidence="4">EC00763</strain>
    </source>
</reference>
<feature type="active site" description="Nucleophile; sulfurylated histidine covalent intermediate" evidence="1">
    <location>
        <position position="463"/>
    </location>
</feature>
<reference evidence="5" key="3">
    <citation type="journal article" date="2023" name="Microorganisms">
        <title>Comparative Genomic Analysis of ST131 Subclade C2 of ESBL-Producing E. coli Isolates from Patients with Recurrent and Sporadic Urinary Tract Infections.</title>
        <authorList>
            <person name="Jaen-Luchoro D."/>
            <person name="Kahnamouei A."/>
            <person name="Yazdanshenas S."/>
            <person name="Lindblom A."/>
            <person name="Samuelsson E."/>
            <person name="Ahren C."/>
            <person name="Karami N."/>
        </authorList>
    </citation>
    <scope>NUCLEOTIDE SEQUENCE</scope>
    <source>
        <strain evidence="5">S7</strain>
    </source>
</reference>
<organism evidence="4">
    <name type="scientific">Escherichia coli</name>
    <dbReference type="NCBI Taxonomy" id="562"/>
    <lineage>
        <taxon>Bacteria</taxon>
        <taxon>Pseudomonadati</taxon>
        <taxon>Pseudomonadota</taxon>
        <taxon>Gammaproteobacteria</taxon>
        <taxon>Enterobacterales</taxon>
        <taxon>Enterobacteriaceae</taxon>
        <taxon>Escherichia</taxon>
    </lineage>
</organism>
<keyword evidence="1" id="KW-1015">Disulfide bond</keyword>
<accession>A0A066T1N9</accession>
<dbReference type="EC" id="2.8.2.22" evidence="1"/>
<feature type="disulfide bond" evidence="1">
    <location>
        <begin position="445"/>
        <end position="451"/>
    </location>
</feature>
<comment type="subcellular location">
    <subcellularLocation>
        <location evidence="1">Periplasm</location>
    </subcellularLocation>
</comment>
<dbReference type="RefSeq" id="WP_000459860.1">
    <property type="nucleotide sequence ID" value="NZ_AP018784.2"/>
</dbReference>
<feature type="binding site" evidence="1">
    <location>
        <position position="279"/>
    </location>
    <ligand>
        <name>a phenol</name>
        <dbReference type="ChEBI" id="CHEBI:33853"/>
    </ligand>
</feature>
<name>A0A066T1N9_ECOLX</name>
<evidence type="ECO:0000313" key="3">
    <source>
        <dbReference type="EMBL" id="EMJ5254638.1"/>
    </source>
</evidence>
<keyword evidence="1 4" id="KW-0808">Transferase</keyword>
<sequence precursor="true">MFDKYRKTLVAGTVAITLGLSASGVMAAGFKPAPPAGQLGAIIVDPYGNAPLTALVDLDSHVISDVKVTVHGKGEKGVDISYKVGNESLKTYDGVPIFGLYQKFANKVTVEWKENGKAMKDDYVVQTSAIVNNYMDNRSISDLQQTKVVKVAPGFEDRLYLVNTHTFTAQGSDLHWHGEKDKNAGILDAGPATGALPFDIAPFTFIVDTEGEYRWWLDQNTFYDGRDRNINKRGYLMGIRETPRGTFTAVQGQHWYEFDMMGQVLEDHKLPRGFADATHESIETPNGTVLLRVGKSNYRRDDGVHVTTIRDHILEVDKSGRVVDVWDLTKILDPKRDALLGALDAGAVCVNVDLAHAGQQAKLEPDTPFGDALGVGPGRNWAHVNSIAYDAKDDSIILSSRHQGVVKIGRDKQVKWILAPSKGWEKPLASKLLKPVDANGKPITCNENGLCENSDFDFTYTQHTAWISSKGTLTIFDNGDGRHLEQPALPTMKYSRFVEYKIDEKKGTVQQVWEYGKERGYDFYSPITSIIEYQADRNTMFGFGGSIHLFDVGQPTIGKLNEIDYKTKEVKVEIDVLSDKPNQTHYRALLVRPQQMFK</sequence>
<comment type="function">
    <text evidence="1">Catalyses the transfer of a sulfate group from a phenyl sulfate ester to other phenolic compounds.</text>
</comment>
<dbReference type="Proteomes" id="UP001285616">
    <property type="component" value="Unassembled WGS sequence"/>
</dbReference>